<gene>
    <name evidence="7" type="ORF">ABK905_10315</name>
</gene>
<name>A0AAU7QGL7_9GAMM</name>
<dbReference type="Gene3D" id="3.20.20.70">
    <property type="entry name" value="Aldolase class I"/>
    <property type="match status" value="1"/>
</dbReference>
<dbReference type="InterPro" id="IPR001155">
    <property type="entry name" value="OxRdtase_FMN_N"/>
</dbReference>
<evidence type="ECO:0000313" key="7">
    <source>
        <dbReference type="EMBL" id="XBS71296.1"/>
    </source>
</evidence>
<evidence type="ECO:0000256" key="5">
    <source>
        <dbReference type="ARBA" id="ARBA00023002"/>
    </source>
</evidence>
<dbReference type="PANTHER" id="PTHR43303">
    <property type="entry name" value="NADPH DEHYDROGENASE C23G7.10C-RELATED"/>
    <property type="match status" value="1"/>
</dbReference>
<dbReference type="GO" id="GO:0050661">
    <property type="term" value="F:NADP binding"/>
    <property type="evidence" value="ECO:0007669"/>
    <property type="project" value="InterPro"/>
</dbReference>
<feature type="domain" description="NADH:flavin oxidoreductase/NADH oxidase N-terminal" evidence="6">
    <location>
        <begin position="3"/>
        <end position="341"/>
    </location>
</feature>
<dbReference type="GO" id="GO:0010181">
    <property type="term" value="F:FMN binding"/>
    <property type="evidence" value="ECO:0007669"/>
    <property type="project" value="InterPro"/>
</dbReference>
<dbReference type="InterPro" id="IPR044152">
    <property type="entry name" value="YqjM-like"/>
</dbReference>
<dbReference type="CDD" id="cd02932">
    <property type="entry name" value="OYE_YqiM_FMN"/>
    <property type="match status" value="1"/>
</dbReference>
<keyword evidence="4" id="KW-0521">NADP</keyword>
<dbReference type="AlphaFoldDB" id="A0AAU7QGL7"/>
<dbReference type="GO" id="GO:0003959">
    <property type="term" value="F:NADPH dehydrogenase activity"/>
    <property type="evidence" value="ECO:0007669"/>
    <property type="project" value="InterPro"/>
</dbReference>
<dbReference type="SUPFAM" id="SSF51395">
    <property type="entry name" value="FMN-linked oxidoreductases"/>
    <property type="match status" value="1"/>
</dbReference>
<keyword evidence="2" id="KW-0285">Flavoprotein</keyword>
<dbReference type="InterPro" id="IPR013785">
    <property type="entry name" value="Aldolase_TIM"/>
</dbReference>
<dbReference type="EMBL" id="CP157947">
    <property type="protein sequence ID" value="XBS71296.1"/>
    <property type="molecule type" value="Genomic_DNA"/>
</dbReference>
<evidence type="ECO:0000256" key="3">
    <source>
        <dbReference type="ARBA" id="ARBA00022643"/>
    </source>
</evidence>
<evidence type="ECO:0000256" key="2">
    <source>
        <dbReference type="ARBA" id="ARBA00022630"/>
    </source>
</evidence>
<accession>A0AAU7QGL7</accession>
<evidence type="ECO:0000256" key="4">
    <source>
        <dbReference type="ARBA" id="ARBA00022857"/>
    </source>
</evidence>
<protein>
    <submittedName>
        <fullName evidence="7">NADH:flavin oxidoreductase/NADH oxidase</fullName>
    </submittedName>
</protein>
<keyword evidence="5" id="KW-0560">Oxidoreductase</keyword>
<dbReference type="PANTHER" id="PTHR43303:SF4">
    <property type="entry name" value="NADPH DEHYDROGENASE C23G7.10C-RELATED"/>
    <property type="match status" value="1"/>
</dbReference>
<organism evidence="7">
    <name type="scientific">Acerihabitans sp. KWT182</name>
    <dbReference type="NCBI Taxonomy" id="3157919"/>
    <lineage>
        <taxon>Bacteria</taxon>
        <taxon>Pseudomonadati</taxon>
        <taxon>Pseudomonadota</taxon>
        <taxon>Gammaproteobacteria</taxon>
        <taxon>Enterobacterales</taxon>
        <taxon>Pectobacteriaceae</taxon>
        <taxon>Acerihabitans</taxon>
    </lineage>
</organism>
<reference evidence="7" key="1">
    <citation type="submission" date="2024-06" db="EMBL/GenBank/DDBJ databases">
        <authorList>
            <person name="Coelho C."/>
            <person name="Bento M."/>
            <person name="Garcia E."/>
            <person name="Camelo A."/>
            <person name="Brandao I."/>
            <person name="Espirito Santo C."/>
            <person name="Trovao J."/>
            <person name="Verissimo A."/>
            <person name="Costa J."/>
            <person name="Tiago I."/>
        </authorList>
    </citation>
    <scope>NUCLEOTIDE SEQUENCE</scope>
    <source>
        <strain evidence="7">KWT182</strain>
    </source>
</reference>
<keyword evidence="3" id="KW-0288">FMN</keyword>
<evidence type="ECO:0000259" key="6">
    <source>
        <dbReference type="Pfam" id="PF00724"/>
    </source>
</evidence>
<sequence length="367" mass="39099">MSSLFSPVTIGHVSLNNRIVIAPMCQFSATEGRATDWHMMHLGSLAMSGAGLLIIESTAVTAQGRITHADLGLWNQPQETALGNIVRAIRRYSKMPLGIQLSHAGRKAASPAPSDGVEVLFPNDPRGWPVVAPSPLAFVQGAIAPHALSGEEIDDIVLSFAAAARRAADIGINVIELHAAHGFLMHEFLSPVSNQRTDAYGGSLENRMRLTLRIFDAVKRAVKDDMAVGIRISATDWIDGGWDLSQSILLSQALAAKGCAYVHVSGGGLDPVRQALPPLVPGYQLPYAAAIKKAIDIPVIGVGLITRPQQAETALQENNADLIALGRAMLYDPRWPWHAADELGGGVNVPVQLAEGLPHGFKGSRLK</sequence>
<evidence type="ECO:0000256" key="1">
    <source>
        <dbReference type="ARBA" id="ARBA00001917"/>
    </source>
</evidence>
<proteinExistence type="predicted"/>
<dbReference type="Pfam" id="PF00724">
    <property type="entry name" value="Oxidored_FMN"/>
    <property type="match status" value="1"/>
</dbReference>
<comment type="cofactor">
    <cofactor evidence="1">
        <name>FMN</name>
        <dbReference type="ChEBI" id="CHEBI:58210"/>
    </cofactor>
</comment>